<sequence>MFLRLKNSKEEIKIAMFITISSLAVLLIGPLFNAAAAMGLNAATATSLYYALNFVGWGATVASIVASFGLASIGAYTIWAAVKRMALRSFIKWCI</sequence>
<dbReference type="Proteomes" id="UP000283576">
    <property type="component" value="Unassembled WGS sequence"/>
</dbReference>
<reference evidence="2 3" key="1">
    <citation type="journal article" date="2016" name="Front. Microbiol.">
        <title>Comprehensive Phylogenetic Analysis of Bovine Non-aureus Staphylococci Species Based on Whole-Genome Sequencing.</title>
        <authorList>
            <person name="Naushad S."/>
            <person name="Barkema H.W."/>
            <person name="Luby C."/>
            <person name="Condas L.A."/>
            <person name="Nobrega D.B."/>
            <person name="Carson D.A."/>
            <person name="De Buck J."/>
        </authorList>
    </citation>
    <scope>NUCLEOTIDE SEQUENCE [LARGE SCALE GENOMIC DNA]</scope>
    <source>
        <strain evidence="2 3">SNUC 1388</strain>
    </source>
</reference>
<keyword evidence="1" id="KW-1133">Transmembrane helix</keyword>
<protein>
    <recommendedName>
        <fullName evidence="4">Circular bacteriocin, circularin A/uberolysin family</fullName>
    </recommendedName>
</protein>
<keyword evidence="1" id="KW-0472">Membrane</keyword>
<keyword evidence="1" id="KW-0812">Transmembrane</keyword>
<organism evidence="2 3">
    <name type="scientific">Staphylococcus gallinarum</name>
    <dbReference type="NCBI Taxonomy" id="1293"/>
    <lineage>
        <taxon>Bacteria</taxon>
        <taxon>Bacillati</taxon>
        <taxon>Bacillota</taxon>
        <taxon>Bacilli</taxon>
        <taxon>Bacillales</taxon>
        <taxon>Staphylococcaceae</taxon>
        <taxon>Staphylococcus</taxon>
    </lineage>
</organism>
<accession>A0A418HPB0</accession>
<feature type="transmembrane region" description="Helical" evidence="1">
    <location>
        <begin position="12"/>
        <end position="34"/>
    </location>
</feature>
<proteinExistence type="predicted"/>
<dbReference type="RefSeq" id="WP_107526890.1">
    <property type="nucleotide sequence ID" value="NZ_JAIBNU010000002.1"/>
</dbReference>
<dbReference type="AlphaFoldDB" id="A0A418HPB0"/>
<evidence type="ECO:0000313" key="3">
    <source>
        <dbReference type="Proteomes" id="UP000283576"/>
    </source>
</evidence>
<evidence type="ECO:0000256" key="1">
    <source>
        <dbReference type="SAM" id="Phobius"/>
    </source>
</evidence>
<name>A0A418HPB0_STAGA</name>
<dbReference type="EMBL" id="QXRZ01000003">
    <property type="protein sequence ID" value="RIL43310.1"/>
    <property type="molecule type" value="Genomic_DNA"/>
</dbReference>
<gene>
    <name evidence="2" type="ORF">BUZ01_06755</name>
</gene>
<feature type="transmembrane region" description="Helical" evidence="1">
    <location>
        <begin position="54"/>
        <end position="82"/>
    </location>
</feature>
<evidence type="ECO:0000313" key="2">
    <source>
        <dbReference type="EMBL" id="RIL43310.1"/>
    </source>
</evidence>
<evidence type="ECO:0008006" key="4">
    <source>
        <dbReference type="Google" id="ProtNLM"/>
    </source>
</evidence>
<comment type="caution">
    <text evidence="2">The sequence shown here is derived from an EMBL/GenBank/DDBJ whole genome shotgun (WGS) entry which is preliminary data.</text>
</comment>